<evidence type="ECO:0000256" key="1">
    <source>
        <dbReference type="ARBA" id="ARBA00022574"/>
    </source>
</evidence>
<dbReference type="SMART" id="SM00255">
    <property type="entry name" value="TIR"/>
    <property type="match status" value="1"/>
</dbReference>
<dbReference type="Pfam" id="PF13676">
    <property type="entry name" value="TIR_2"/>
    <property type="match status" value="1"/>
</dbReference>
<evidence type="ECO:0000313" key="6">
    <source>
        <dbReference type="EMBL" id="MEJ2887738.1"/>
    </source>
</evidence>
<dbReference type="Pfam" id="PF00400">
    <property type="entry name" value="WD40"/>
    <property type="match status" value="4"/>
</dbReference>
<dbReference type="InterPro" id="IPR015943">
    <property type="entry name" value="WD40/YVTN_repeat-like_dom_sf"/>
</dbReference>
<keyword evidence="4" id="KW-0812">Transmembrane</keyword>
<keyword evidence="4" id="KW-0472">Membrane</keyword>
<feature type="transmembrane region" description="Helical" evidence="4">
    <location>
        <begin position="210"/>
        <end position="231"/>
    </location>
</feature>
<keyword evidence="2" id="KW-0677">Repeat</keyword>
<dbReference type="SUPFAM" id="SSF50978">
    <property type="entry name" value="WD40 repeat-like"/>
    <property type="match status" value="1"/>
</dbReference>
<dbReference type="InterPro" id="IPR035897">
    <property type="entry name" value="Toll_tir_struct_dom_sf"/>
</dbReference>
<evidence type="ECO:0000256" key="2">
    <source>
        <dbReference type="ARBA" id="ARBA00022737"/>
    </source>
</evidence>
<reference evidence="6 7" key="1">
    <citation type="submission" date="2024-03" db="EMBL/GenBank/DDBJ databases">
        <title>Actinomycetospora sp. OC33-EN06, a novel actinomycete isolated from wild orchid (Aerides multiflora).</title>
        <authorList>
            <person name="Suriyachadkun C."/>
        </authorList>
    </citation>
    <scope>NUCLEOTIDE SEQUENCE [LARGE SCALE GENOMIC DNA]</scope>
    <source>
        <strain evidence="6 7">OC33-EN06</strain>
    </source>
</reference>
<feature type="repeat" description="WD" evidence="3">
    <location>
        <begin position="563"/>
        <end position="595"/>
    </location>
</feature>
<dbReference type="InterPro" id="IPR000157">
    <property type="entry name" value="TIR_dom"/>
</dbReference>
<dbReference type="InterPro" id="IPR036322">
    <property type="entry name" value="WD40_repeat_dom_sf"/>
</dbReference>
<protein>
    <submittedName>
        <fullName evidence="6">TIR domain-containing protein</fullName>
    </submittedName>
</protein>
<proteinExistence type="predicted"/>
<name>A0ABU8N7T3_9PSEU</name>
<dbReference type="SMART" id="SM00320">
    <property type="entry name" value="WD40"/>
    <property type="match status" value="8"/>
</dbReference>
<dbReference type="SUPFAM" id="SSF52200">
    <property type="entry name" value="Toll/Interleukin receptor TIR domain"/>
    <property type="match status" value="1"/>
</dbReference>
<dbReference type="PROSITE" id="PS50104">
    <property type="entry name" value="TIR"/>
    <property type="match status" value="1"/>
</dbReference>
<accession>A0ABU8N7T3</accession>
<dbReference type="SUPFAM" id="SSF50998">
    <property type="entry name" value="Quinoprotein alcohol dehydrogenase-like"/>
    <property type="match status" value="1"/>
</dbReference>
<evidence type="ECO:0000256" key="3">
    <source>
        <dbReference type="PROSITE-ProRule" id="PRU00221"/>
    </source>
</evidence>
<dbReference type="PROSITE" id="PS50294">
    <property type="entry name" value="WD_REPEATS_REGION"/>
    <property type="match status" value="1"/>
</dbReference>
<comment type="caution">
    <text evidence="6">The sequence shown here is derived from an EMBL/GenBank/DDBJ whole genome shotgun (WGS) entry which is preliminary data.</text>
</comment>
<dbReference type="Gene3D" id="2.130.10.10">
    <property type="entry name" value="YVTN repeat-like/Quinoprotein amine dehydrogenase"/>
    <property type="match status" value="4"/>
</dbReference>
<dbReference type="PROSITE" id="PS00678">
    <property type="entry name" value="WD_REPEATS_1"/>
    <property type="match status" value="2"/>
</dbReference>
<dbReference type="RefSeq" id="WP_337714185.1">
    <property type="nucleotide sequence ID" value="NZ_JBBEGL010000003.1"/>
</dbReference>
<evidence type="ECO:0000259" key="5">
    <source>
        <dbReference type="PROSITE" id="PS50104"/>
    </source>
</evidence>
<evidence type="ECO:0000256" key="4">
    <source>
        <dbReference type="SAM" id="Phobius"/>
    </source>
</evidence>
<organism evidence="6 7">
    <name type="scientific">Actinomycetospora aeridis</name>
    <dbReference type="NCBI Taxonomy" id="3129231"/>
    <lineage>
        <taxon>Bacteria</taxon>
        <taxon>Bacillati</taxon>
        <taxon>Actinomycetota</taxon>
        <taxon>Actinomycetes</taxon>
        <taxon>Pseudonocardiales</taxon>
        <taxon>Pseudonocardiaceae</taxon>
        <taxon>Actinomycetospora</taxon>
    </lineage>
</organism>
<feature type="repeat" description="WD" evidence="3">
    <location>
        <begin position="517"/>
        <end position="550"/>
    </location>
</feature>
<dbReference type="Gene3D" id="3.40.50.10140">
    <property type="entry name" value="Toll/interleukin-1 receptor homology (TIR) domain"/>
    <property type="match status" value="1"/>
</dbReference>
<evidence type="ECO:0000313" key="7">
    <source>
        <dbReference type="Proteomes" id="UP001370100"/>
    </source>
</evidence>
<dbReference type="InterPro" id="IPR019775">
    <property type="entry name" value="WD40_repeat_CS"/>
</dbReference>
<sequence length="963" mass="100803">MARSSERFDVFLSYAREDEKQARALELGLQRLARPWYRVQALHVFRDRTHMVAGGSLDAELLERLERSSWLVLLASPDAVSSEWVPLELQWWYDHHRRRDGEIERLIIVRTDGEFRAGPTGIDWSATTCLPEVLRDALPSTPIWAELPRPLLAQHDVQRAVDAALRRRRSTERDDADVLRDALLDVAAPVHDVPRPQMEGVHRRRRRTTWATVAGAALLVVALLLTVVVVAGRADEQRRATAAAGLLQQAASLRAGDPRTALALGAAADALHSSPATRAGLVTTMTASPYRGQASGEALAFAPDRPIAATVDGGVTILWDVSLPGPARRLGATTPDTRHDAVNVTFAPVGPLLAITTATGSVELVDLTRPAGAVPLGRTPDIREPSSAPVPVAFTPDGRGVVLVPEGGSPVIWHVDGDTLRADPALPGPPTATPPLPAPFASIAVSSGGLLALADGPAVALWDLPTRRRLPGIPARGGDDVSALALSPRGLLAVSGSSGTTLWDLHAPATPQPLSDMDAEDGVVTAVALSRDGTTMVAGSVNGSTRVWDLHRPRSPTPVGPLNRGRTEAVRTVAISADGAIVASSGDDRRSLLWNARDPALPVATSPPVLGNDIGADTGEQFQRTPDLAADSDGTTTAVSDTAGVVSLVDVTARTPPRPVPVDQTAIDLAITPDGRQLAVAGDTDIAVWDTTRLTVAPMRTGEQGVPEVGAPAAVAISRDGRLLAAAFDNGDAQLFDIVTGRPVGPPITGRDVAVVGFVPDGRTLVLGSYTGETSLYDVDPRGRTTPADAPLPGPPEFRNAVDAVAFSPDSATLATVSQNGTAVVWDVRDRDRPTVVGVPLGATAGTELTDVTFSRDGTLLLTLGSDSTIRVLDVTDLGTPVPIGQPVAVTALGPGALTALADGDTVIAGGGPGGLALIDLRPMLDLRDSARERACAISGGGLSRAEWARYLPDVDYLDSCHE</sequence>
<dbReference type="InterPro" id="IPR011047">
    <property type="entry name" value="Quinoprotein_ADH-like_sf"/>
</dbReference>
<keyword evidence="4" id="KW-1133">Transmembrane helix</keyword>
<feature type="domain" description="TIR" evidence="5">
    <location>
        <begin position="6"/>
        <end position="151"/>
    </location>
</feature>
<dbReference type="PROSITE" id="PS50082">
    <property type="entry name" value="WD_REPEATS_2"/>
    <property type="match status" value="3"/>
</dbReference>
<keyword evidence="1 3" id="KW-0853">WD repeat</keyword>
<gene>
    <name evidence="6" type="ORF">WCD41_14860</name>
</gene>
<dbReference type="Proteomes" id="UP001370100">
    <property type="component" value="Unassembled WGS sequence"/>
</dbReference>
<dbReference type="PANTHER" id="PTHR19879">
    <property type="entry name" value="TRANSCRIPTION INITIATION FACTOR TFIID"/>
    <property type="match status" value="1"/>
</dbReference>
<feature type="repeat" description="WD" evidence="3">
    <location>
        <begin position="800"/>
        <end position="836"/>
    </location>
</feature>
<dbReference type="EMBL" id="JBBEGL010000003">
    <property type="protein sequence ID" value="MEJ2887738.1"/>
    <property type="molecule type" value="Genomic_DNA"/>
</dbReference>
<dbReference type="PANTHER" id="PTHR19879:SF9">
    <property type="entry name" value="TRANSCRIPTION INITIATION FACTOR TFIID SUBUNIT 5"/>
    <property type="match status" value="1"/>
</dbReference>
<dbReference type="InterPro" id="IPR001680">
    <property type="entry name" value="WD40_rpt"/>
</dbReference>
<keyword evidence="7" id="KW-1185">Reference proteome</keyword>